<proteinExistence type="predicted"/>
<organism evidence="2 4">
    <name type="scientific">Pseudomonas extremaustralis</name>
    <dbReference type="NCBI Taxonomy" id="359110"/>
    <lineage>
        <taxon>Bacteria</taxon>
        <taxon>Pseudomonadati</taxon>
        <taxon>Pseudomonadota</taxon>
        <taxon>Gammaproteobacteria</taxon>
        <taxon>Pseudomonadales</taxon>
        <taxon>Pseudomonadaceae</taxon>
        <taxon>Pseudomonas</taxon>
    </lineage>
</organism>
<dbReference type="OrthoDB" id="1414497at2"/>
<gene>
    <name evidence="2" type="ORF">FIV36_03795</name>
    <name evidence="1" type="ORF">SAMN05216591_4300</name>
</gene>
<evidence type="ECO:0000313" key="3">
    <source>
        <dbReference type="Proteomes" id="UP000182858"/>
    </source>
</evidence>
<sequence>MSKFEFEALTIERMIAHTIFPRTKDGLLVKPQLSNDLIPLDVDSRDLVQIRVTDALGSTSHGIEINVEKSGDGSFMQKAAAIIRMNDVDFVAKSKIVANDLADAQTNPKWPGGILIVLTGKVGKNQSPYAAVIKAETDKGFNIEEVNGSVSLTLIKKMLLSQTQRLYKIGIVVEISYQAPVKDLYSPENYRYFLFDHLLTSTETKSAAAYFYNAFLGMNIVGSSKYQTRKFYETTKTFINALPINATERGALLEALRSDLRSNKGTMSIATFADEHLPKEQRDEYKKTMSATGLPDTAMIKDLAYIKAKLRRPRRIDFNTGIKIQVPADVDFSEHVQVESQVAGYTQVRIKGVVEGQE</sequence>
<evidence type="ECO:0000313" key="4">
    <source>
        <dbReference type="Proteomes" id="UP000317951"/>
    </source>
</evidence>
<dbReference type="GeneID" id="78555672"/>
<name>A0A5C5QNH7_9PSED</name>
<accession>A0A5C5QNH7</accession>
<dbReference type="Proteomes" id="UP000182858">
    <property type="component" value="Chromosome I"/>
</dbReference>
<reference evidence="1 3" key="1">
    <citation type="submission" date="2016-10" db="EMBL/GenBank/DDBJ databases">
        <authorList>
            <person name="Varghese N."/>
            <person name="Submissions S."/>
        </authorList>
    </citation>
    <scope>NUCLEOTIDE SEQUENCE [LARGE SCALE GENOMIC DNA]</scope>
    <source>
        <strain evidence="1 3">DSM 17835</strain>
    </source>
</reference>
<dbReference type="InterPro" id="IPR007358">
    <property type="entry name" value="Nucleoid_associated_NdpA"/>
</dbReference>
<protein>
    <submittedName>
        <fullName evidence="2">Nucleoid-associated protein</fullName>
    </submittedName>
</protein>
<evidence type="ECO:0000313" key="1">
    <source>
        <dbReference type="EMBL" id="SDF89868.1"/>
    </source>
</evidence>
<dbReference type="EMBL" id="VFET01000002">
    <property type="protein sequence ID" value="TWS07050.1"/>
    <property type="molecule type" value="Genomic_DNA"/>
</dbReference>
<dbReference type="RefSeq" id="WP_010563102.1">
    <property type="nucleotide sequence ID" value="NZ_LT629689.1"/>
</dbReference>
<reference evidence="2 4" key="2">
    <citation type="submission" date="2019-06" db="EMBL/GenBank/DDBJ databases">
        <title>Pseudomonas bimorpha sp. nov. isolated from bovine raw milk and skim milk concentrate.</title>
        <authorList>
            <person name="Hofmann K."/>
            <person name="Huptas C."/>
            <person name="Doll E."/>
            <person name="Scherer S."/>
            <person name="Wenning M."/>
        </authorList>
    </citation>
    <scope>NUCLEOTIDE SEQUENCE [LARGE SCALE GENOMIC DNA]</scope>
    <source>
        <strain evidence="2 4">DSM 17835</strain>
    </source>
</reference>
<dbReference type="AlphaFoldDB" id="A0A5C5QNH7"/>
<keyword evidence="3" id="KW-1185">Reference proteome</keyword>
<dbReference type="Pfam" id="PF04245">
    <property type="entry name" value="NA37"/>
    <property type="match status" value="1"/>
</dbReference>
<dbReference type="EMBL" id="LT629689">
    <property type="protein sequence ID" value="SDF89868.1"/>
    <property type="molecule type" value="Genomic_DNA"/>
</dbReference>
<dbReference type="GO" id="GO:0009295">
    <property type="term" value="C:nucleoid"/>
    <property type="evidence" value="ECO:0007669"/>
    <property type="project" value="InterPro"/>
</dbReference>
<dbReference type="Proteomes" id="UP000317951">
    <property type="component" value="Unassembled WGS sequence"/>
</dbReference>
<evidence type="ECO:0000313" key="2">
    <source>
        <dbReference type="EMBL" id="TWS07050.1"/>
    </source>
</evidence>